<keyword evidence="3" id="KW-1185">Reference proteome</keyword>
<keyword evidence="1" id="KW-0472">Membrane</keyword>
<protein>
    <recommendedName>
        <fullName evidence="4">DUF1772 domain-containing protein</fullName>
    </recommendedName>
</protein>
<organism evidence="2 3">
    <name type="scientific">Phyllobacterium phragmitis</name>
    <dbReference type="NCBI Taxonomy" id="2670329"/>
    <lineage>
        <taxon>Bacteria</taxon>
        <taxon>Pseudomonadati</taxon>
        <taxon>Pseudomonadota</taxon>
        <taxon>Alphaproteobacteria</taxon>
        <taxon>Hyphomicrobiales</taxon>
        <taxon>Phyllobacteriaceae</taxon>
        <taxon>Phyllobacterium</taxon>
    </lineage>
</organism>
<feature type="transmembrane region" description="Helical" evidence="1">
    <location>
        <begin position="25"/>
        <end position="44"/>
    </location>
</feature>
<evidence type="ECO:0000256" key="1">
    <source>
        <dbReference type="SAM" id="Phobius"/>
    </source>
</evidence>
<feature type="transmembrane region" description="Helical" evidence="1">
    <location>
        <begin position="65"/>
        <end position="84"/>
    </location>
</feature>
<dbReference type="Proteomes" id="UP000239434">
    <property type="component" value="Unassembled WGS sequence"/>
</dbReference>
<name>A0A2S9IQX3_9HYPH</name>
<keyword evidence="1" id="KW-0812">Transmembrane</keyword>
<dbReference type="RefSeq" id="WP_105742590.1">
    <property type="nucleotide sequence ID" value="NZ_PVBR01000009.1"/>
</dbReference>
<gene>
    <name evidence="2" type="ORF">C5748_14260</name>
</gene>
<evidence type="ECO:0000313" key="3">
    <source>
        <dbReference type="Proteomes" id="UP000239434"/>
    </source>
</evidence>
<accession>A0A2S9IQX3</accession>
<keyword evidence="1" id="KW-1133">Transmembrane helix</keyword>
<dbReference type="AlphaFoldDB" id="A0A2S9IQX3"/>
<evidence type="ECO:0008006" key="4">
    <source>
        <dbReference type="Google" id="ProtNLM"/>
    </source>
</evidence>
<reference evidence="2 3" key="1">
    <citation type="submission" date="2018-02" db="EMBL/GenBank/DDBJ databases">
        <title>The draft genome of Phyllobacterium sp. 1N-3.</title>
        <authorList>
            <person name="Liu L."/>
            <person name="Li L."/>
            <person name="Zhang X."/>
            <person name="Wang T."/>
            <person name="Liang L."/>
        </authorList>
    </citation>
    <scope>NUCLEOTIDE SEQUENCE [LARGE SCALE GENOMIC DNA]</scope>
    <source>
        <strain evidence="2 3">1N-3</strain>
    </source>
</reference>
<proteinExistence type="predicted"/>
<sequence length="86" mass="9732">MLIALLGTVAMNAIFWFAVQPVNSYWMEGHAVSSFAASFFRIGAMREDQRLQWTRLRDRWEYSHLARAVASSVSLLALVISLAIQS</sequence>
<evidence type="ECO:0000313" key="2">
    <source>
        <dbReference type="EMBL" id="PRD42926.1"/>
    </source>
</evidence>
<comment type="caution">
    <text evidence="2">The sequence shown here is derived from an EMBL/GenBank/DDBJ whole genome shotgun (WGS) entry which is preliminary data.</text>
</comment>
<dbReference type="EMBL" id="PVBR01000009">
    <property type="protein sequence ID" value="PRD42926.1"/>
    <property type="molecule type" value="Genomic_DNA"/>
</dbReference>